<dbReference type="EMBL" id="HBUE01066796">
    <property type="protein sequence ID" value="CAG6470980.1"/>
    <property type="molecule type" value="Transcribed_RNA"/>
</dbReference>
<organism evidence="2">
    <name type="scientific">Culex pipiens</name>
    <name type="common">House mosquito</name>
    <dbReference type="NCBI Taxonomy" id="7175"/>
    <lineage>
        <taxon>Eukaryota</taxon>
        <taxon>Metazoa</taxon>
        <taxon>Ecdysozoa</taxon>
        <taxon>Arthropoda</taxon>
        <taxon>Hexapoda</taxon>
        <taxon>Insecta</taxon>
        <taxon>Pterygota</taxon>
        <taxon>Neoptera</taxon>
        <taxon>Endopterygota</taxon>
        <taxon>Diptera</taxon>
        <taxon>Nematocera</taxon>
        <taxon>Culicoidea</taxon>
        <taxon>Culicidae</taxon>
        <taxon>Culicinae</taxon>
        <taxon>Culicini</taxon>
        <taxon>Culex</taxon>
        <taxon>Culex</taxon>
    </lineage>
</organism>
<evidence type="ECO:0000313" key="2">
    <source>
        <dbReference type="EMBL" id="CAG6536971.1"/>
    </source>
</evidence>
<keyword evidence="1" id="KW-0812">Transmembrane</keyword>
<reference evidence="2" key="1">
    <citation type="submission" date="2021-05" db="EMBL/GenBank/DDBJ databases">
        <authorList>
            <person name="Alioto T."/>
            <person name="Alioto T."/>
            <person name="Gomez Garrido J."/>
        </authorList>
    </citation>
    <scope>NUCLEOTIDE SEQUENCE</scope>
</reference>
<dbReference type="EMBL" id="HBUE01216077">
    <property type="protein sequence ID" value="CAG6536969.1"/>
    <property type="molecule type" value="Transcribed_RNA"/>
</dbReference>
<keyword evidence="1" id="KW-1133">Transmembrane helix</keyword>
<dbReference type="EMBL" id="HBUE01322629">
    <property type="protein sequence ID" value="CAG6588972.1"/>
    <property type="molecule type" value="Transcribed_RNA"/>
</dbReference>
<dbReference type="EMBL" id="HBUE01216082">
    <property type="protein sequence ID" value="CAG6536970.1"/>
    <property type="molecule type" value="Transcribed_RNA"/>
</dbReference>
<evidence type="ECO:0000256" key="1">
    <source>
        <dbReference type="SAM" id="Phobius"/>
    </source>
</evidence>
<dbReference type="EMBL" id="HBUE01322634">
    <property type="protein sequence ID" value="CAG6588973.1"/>
    <property type="molecule type" value="Transcribed_RNA"/>
</dbReference>
<dbReference type="EMBL" id="HBUE01216083">
    <property type="protein sequence ID" value="CAG6536971.1"/>
    <property type="molecule type" value="Transcribed_RNA"/>
</dbReference>
<feature type="transmembrane region" description="Helical" evidence="1">
    <location>
        <begin position="81"/>
        <end position="100"/>
    </location>
</feature>
<keyword evidence="1" id="KW-0472">Membrane</keyword>
<name>A0A8D8HMS2_CULPI</name>
<sequence length="107" mass="12160">MKLLCFLFVDEGSPWGAIGQFLGRLCGGQHGRSRSSFSFRLLETAQQMCKRDGTSRLKTLHTNSDTHTNTNCEQMTQTGSFLLFFFYSSLTMSLFDIVVAHRKFFTS</sequence>
<dbReference type="EMBL" id="HBUE01322635">
    <property type="protein sequence ID" value="CAG6588974.1"/>
    <property type="molecule type" value="Transcribed_RNA"/>
</dbReference>
<dbReference type="AlphaFoldDB" id="A0A8D8HMS2"/>
<proteinExistence type="predicted"/>
<protein>
    <submittedName>
        <fullName evidence="2">(northern house mosquito) hypothetical protein</fullName>
    </submittedName>
</protein>
<accession>A0A8D8HMS2</accession>